<evidence type="ECO:0000313" key="2">
    <source>
        <dbReference type="EnsemblPlants" id="QL11p056138:mrna"/>
    </source>
</evidence>
<keyword evidence="3" id="KW-1185">Reference proteome</keyword>
<name>A0A7N2N092_QUELO</name>
<dbReference type="Proteomes" id="UP000594261">
    <property type="component" value="Chromosome 11"/>
</dbReference>
<proteinExistence type="predicted"/>
<reference evidence="2" key="2">
    <citation type="submission" date="2021-01" db="UniProtKB">
        <authorList>
            <consortium name="EnsemblPlants"/>
        </authorList>
    </citation>
    <scope>IDENTIFICATION</scope>
</reference>
<dbReference type="AlphaFoldDB" id="A0A7N2N092"/>
<accession>A0A7N2N092</accession>
<evidence type="ECO:0000313" key="3">
    <source>
        <dbReference type="Proteomes" id="UP000594261"/>
    </source>
</evidence>
<organism evidence="2 3">
    <name type="scientific">Quercus lobata</name>
    <name type="common">Valley oak</name>
    <dbReference type="NCBI Taxonomy" id="97700"/>
    <lineage>
        <taxon>Eukaryota</taxon>
        <taxon>Viridiplantae</taxon>
        <taxon>Streptophyta</taxon>
        <taxon>Embryophyta</taxon>
        <taxon>Tracheophyta</taxon>
        <taxon>Spermatophyta</taxon>
        <taxon>Magnoliopsida</taxon>
        <taxon>eudicotyledons</taxon>
        <taxon>Gunneridae</taxon>
        <taxon>Pentapetalae</taxon>
        <taxon>rosids</taxon>
        <taxon>fabids</taxon>
        <taxon>Fagales</taxon>
        <taxon>Fagaceae</taxon>
        <taxon>Quercus</taxon>
    </lineage>
</organism>
<dbReference type="Gramene" id="QL11p056138:mrna">
    <property type="protein sequence ID" value="QL11p056138:mrna"/>
    <property type="gene ID" value="QL11p056138"/>
</dbReference>
<evidence type="ECO:0000256" key="1">
    <source>
        <dbReference type="SAM" id="MobiDB-lite"/>
    </source>
</evidence>
<protein>
    <submittedName>
        <fullName evidence="2">Uncharacterized protein</fullName>
    </submittedName>
</protein>
<sequence>MEGKSGQGPLIVSPAHKGKETPEISSSSLQPNVTADLQQLVGATMNLNLCTIAERQAGEDRGPDTIITCNGGSSVDASYGYAPDTLFSTPCKSENGLSSHSSTNLVMDSSLVPPAETIISSCKRIFVHPRLPSMTIPKGYTILPKSDDKWMALATGIILDMIAVFSENAVAANCWIDIPLGDTLLLSNQCEMALSSPPLISQQAA</sequence>
<dbReference type="EMBL" id="LRBV02000011">
    <property type="status" value="NOT_ANNOTATED_CDS"/>
    <property type="molecule type" value="Genomic_DNA"/>
</dbReference>
<dbReference type="InParanoid" id="A0A7N2N092"/>
<dbReference type="EnsemblPlants" id="QL11p056138:mrna">
    <property type="protein sequence ID" value="QL11p056138:mrna"/>
    <property type="gene ID" value="QL11p056138"/>
</dbReference>
<feature type="region of interest" description="Disordered" evidence="1">
    <location>
        <begin position="1"/>
        <end position="31"/>
    </location>
</feature>
<reference evidence="2 3" key="1">
    <citation type="journal article" date="2016" name="G3 (Bethesda)">
        <title>First Draft Assembly and Annotation of the Genome of a California Endemic Oak Quercus lobata Nee (Fagaceae).</title>
        <authorList>
            <person name="Sork V.L."/>
            <person name="Fitz-Gibbon S.T."/>
            <person name="Puiu D."/>
            <person name="Crepeau M."/>
            <person name="Gugger P.F."/>
            <person name="Sherman R."/>
            <person name="Stevens K."/>
            <person name="Langley C.H."/>
            <person name="Pellegrini M."/>
            <person name="Salzberg S.L."/>
        </authorList>
    </citation>
    <scope>NUCLEOTIDE SEQUENCE [LARGE SCALE GENOMIC DNA]</scope>
    <source>
        <strain evidence="2 3">cv. SW786</strain>
    </source>
</reference>